<keyword evidence="1" id="KW-0511">Multifunctional enzyme</keyword>
<dbReference type="PANTHER" id="PTHR37984">
    <property type="entry name" value="PROTEIN CBG26694"/>
    <property type="match status" value="1"/>
</dbReference>
<keyword evidence="4" id="KW-1185">Reference proteome</keyword>
<evidence type="ECO:0000313" key="4">
    <source>
        <dbReference type="Proteomes" id="UP000663760"/>
    </source>
</evidence>
<accession>A0A7I8KAM9</accession>
<sequence>MFKVLQDSELYINLKKCEFMTSSLLFLVYVVSVDGIKVDKEKVRAIKDCFHRLTLFYKIFIQNFSSIISLTDEASKSFTIMKGKLCSTPILALLNFDKLFEVECDAFIVGIGGVLSQEGQPIIFFSKKLYEIRKKWTTYELEFYVVIDTLQIWEHYLIQREFVLYTDH</sequence>
<dbReference type="PANTHER" id="PTHR37984:SF5">
    <property type="entry name" value="PROTEIN NYNRIN-LIKE"/>
    <property type="match status" value="1"/>
</dbReference>
<dbReference type="EMBL" id="LR746267">
    <property type="protein sequence ID" value="CAA7394158.1"/>
    <property type="molecule type" value="Genomic_DNA"/>
</dbReference>
<feature type="domain" description="Reverse transcriptase/retrotransposon-derived protein RNase H-like" evidence="2">
    <location>
        <begin position="71"/>
        <end position="163"/>
    </location>
</feature>
<dbReference type="Pfam" id="PF17919">
    <property type="entry name" value="RT_RNaseH_2"/>
    <property type="match status" value="1"/>
</dbReference>
<evidence type="ECO:0000313" key="3">
    <source>
        <dbReference type="EMBL" id="CAA7394158.1"/>
    </source>
</evidence>
<dbReference type="InterPro" id="IPR043502">
    <property type="entry name" value="DNA/RNA_pol_sf"/>
</dbReference>
<dbReference type="GO" id="GO:0003824">
    <property type="term" value="F:catalytic activity"/>
    <property type="evidence" value="ECO:0007669"/>
    <property type="project" value="UniProtKB-KW"/>
</dbReference>
<evidence type="ECO:0000256" key="1">
    <source>
        <dbReference type="ARBA" id="ARBA00023268"/>
    </source>
</evidence>
<reference evidence="3" key="1">
    <citation type="submission" date="2020-02" db="EMBL/GenBank/DDBJ databases">
        <authorList>
            <person name="Scholz U."/>
            <person name="Mascher M."/>
            <person name="Fiebig A."/>
        </authorList>
    </citation>
    <scope>NUCLEOTIDE SEQUENCE</scope>
</reference>
<evidence type="ECO:0000259" key="2">
    <source>
        <dbReference type="Pfam" id="PF17919"/>
    </source>
</evidence>
<dbReference type="OrthoDB" id="777296at2759"/>
<dbReference type="InterPro" id="IPR041577">
    <property type="entry name" value="RT_RNaseH_2"/>
</dbReference>
<dbReference type="AlphaFoldDB" id="A0A7I8KAM9"/>
<protein>
    <recommendedName>
        <fullName evidence="2">Reverse transcriptase/retrotransposon-derived protein RNase H-like domain-containing protein</fullName>
    </recommendedName>
</protein>
<gene>
    <name evidence="3" type="ORF">SI8410_04004819</name>
</gene>
<proteinExistence type="predicted"/>
<organism evidence="3 4">
    <name type="scientific">Spirodela intermedia</name>
    <name type="common">Intermediate duckweed</name>
    <dbReference type="NCBI Taxonomy" id="51605"/>
    <lineage>
        <taxon>Eukaryota</taxon>
        <taxon>Viridiplantae</taxon>
        <taxon>Streptophyta</taxon>
        <taxon>Embryophyta</taxon>
        <taxon>Tracheophyta</taxon>
        <taxon>Spermatophyta</taxon>
        <taxon>Magnoliopsida</taxon>
        <taxon>Liliopsida</taxon>
        <taxon>Araceae</taxon>
        <taxon>Lemnoideae</taxon>
        <taxon>Spirodela</taxon>
    </lineage>
</organism>
<dbReference type="InterPro" id="IPR050951">
    <property type="entry name" value="Retrovirus_Pol_polyprotein"/>
</dbReference>
<name>A0A7I8KAM9_SPIIN</name>
<dbReference type="SUPFAM" id="SSF56672">
    <property type="entry name" value="DNA/RNA polymerases"/>
    <property type="match status" value="1"/>
</dbReference>
<dbReference type="Gene3D" id="3.30.70.270">
    <property type="match status" value="1"/>
</dbReference>
<dbReference type="Proteomes" id="UP000663760">
    <property type="component" value="Chromosome 4"/>
</dbReference>
<dbReference type="InterPro" id="IPR043128">
    <property type="entry name" value="Rev_trsase/Diguanyl_cyclase"/>
</dbReference>